<keyword evidence="1" id="KW-0378">Hydrolase</keyword>
<reference evidence="1" key="1">
    <citation type="submission" date="2020-05" db="EMBL/GenBank/DDBJ databases">
        <authorList>
            <person name="Brown S."/>
            <person name="Huntemann M."/>
            <person name="Clum A."/>
            <person name="Spunde A."/>
            <person name="Palaniappan K."/>
            <person name="Ritter S."/>
            <person name="Mikhailova N."/>
            <person name="Chen I.-M."/>
            <person name="Stamatis D."/>
            <person name="Reddy T."/>
            <person name="O'Malley R."/>
            <person name="Daum C."/>
            <person name="Shapiro N."/>
            <person name="Ivanova N."/>
            <person name="Kyrpides N."/>
            <person name="Woyke T."/>
        </authorList>
    </citation>
    <scope>NUCLEOTIDE SEQUENCE</scope>
    <source>
        <strain evidence="1">DJ080</strain>
    </source>
</reference>
<accession>A0AAX0AWL2</accession>
<organism evidence="1 2">
    <name type="scientific">Clostridium beijerinckii</name>
    <name type="common">Clostridium MP</name>
    <dbReference type="NCBI Taxonomy" id="1520"/>
    <lineage>
        <taxon>Bacteria</taxon>
        <taxon>Bacillati</taxon>
        <taxon>Bacillota</taxon>
        <taxon>Clostridia</taxon>
        <taxon>Eubacteriales</taxon>
        <taxon>Clostridiaceae</taxon>
        <taxon>Clostridium</taxon>
    </lineage>
</organism>
<dbReference type="EC" id="3.1.21.7" evidence="1"/>
<dbReference type="Gene3D" id="3.30.2170.10">
    <property type="entry name" value="archaeoglobus fulgidus dsm 4304 superfamily"/>
    <property type="match status" value="1"/>
</dbReference>
<dbReference type="RefSeq" id="WP_077842448.1">
    <property type="nucleotide sequence ID" value="NZ_JABFUE010000001.1"/>
</dbReference>
<reference evidence="1" key="2">
    <citation type="journal article" date="2022" name="Nat. Biotechnol.">
        <title>Carbon-negative production of acetone and isopropanol by gas fermentation at industrial pilot scale.</title>
        <authorList>
            <person name="Liew F.E."/>
            <person name="Nogle R."/>
            <person name="Abdalla T."/>
            <person name="Rasor B.J."/>
            <person name="Canter C."/>
            <person name="Jensen R.O."/>
            <person name="Wang L."/>
            <person name="Strutz J."/>
            <person name="Chirania P."/>
            <person name="De Tissera S."/>
            <person name="Mueller A.P."/>
            <person name="Ruan Z."/>
            <person name="Gao A."/>
            <person name="Tran L."/>
            <person name="Engle N.L."/>
            <person name="Bromley J.C."/>
            <person name="Daniell J."/>
            <person name="Conrado R."/>
            <person name="Tschaplinski T.J."/>
            <person name="Giannone R.J."/>
            <person name="Hettich R.L."/>
            <person name="Karim A.S."/>
            <person name="Simpson S.D."/>
            <person name="Brown S.D."/>
            <person name="Leang C."/>
            <person name="Jewett M.C."/>
            <person name="Kopke M."/>
        </authorList>
    </citation>
    <scope>NUCLEOTIDE SEQUENCE</scope>
    <source>
        <strain evidence="1">DJ080</strain>
    </source>
</reference>
<gene>
    <name evidence="1" type="ORF">B0H41_001010</name>
</gene>
<dbReference type="AlphaFoldDB" id="A0AAX0AWL2"/>
<sequence>MESVIVACFDVYYYETYAKASCIVFQKDEDERILSEYNVLVHDINEYIPGEFYKRELPCILKLLDEIKENIDLIIVDSFVWLNENKKGLGGYLYEALNGKTPVIGVAKTFFKDSTNYLEVYRGNSNKPLYVSATGLDLNYAAQFVRELDGEYRMPQILKQVDRQSREPCVDNK</sequence>
<evidence type="ECO:0000313" key="1">
    <source>
        <dbReference type="EMBL" id="NRT87331.1"/>
    </source>
</evidence>
<dbReference type="Proteomes" id="UP001193748">
    <property type="component" value="Unassembled WGS sequence"/>
</dbReference>
<name>A0AAX0AWL2_CLOBE</name>
<comment type="caution">
    <text evidence="1">The sequence shown here is derived from an EMBL/GenBank/DDBJ whole genome shotgun (WGS) entry which is preliminary data.</text>
</comment>
<protein>
    <submittedName>
        <fullName evidence="1">Deoxyribonuclease V</fullName>
        <ecNumber evidence="1">3.1.21.7</ecNumber>
    </submittedName>
</protein>
<dbReference type="GO" id="GO:0006281">
    <property type="term" value="P:DNA repair"/>
    <property type="evidence" value="ECO:0007669"/>
    <property type="project" value="InterPro"/>
</dbReference>
<proteinExistence type="predicted"/>
<dbReference type="InterPro" id="IPR007581">
    <property type="entry name" value="Endonuclease-V"/>
</dbReference>
<dbReference type="Pfam" id="PF04493">
    <property type="entry name" value="Endonuclease_5"/>
    <property type="match status" value="1"/>
</dbReference>
<dbReference type="EMBL" id="JABSWW010000001">
    <property type="protein sequence ID" value="NRT87331.1"/>
    <property type="molecule type" value="Genomic_DNA"/>
</dbReference>
<dbReference type="GO" id="GO:0043737">
    <property type="term" value="F:deoxyribonuclease V activity"/>
    <property type="evidence" value="ECO:0007669"/>
    <property type="project" value="UniProtKB-EC"/>
</dbReference>
<evidence type="ECO:0000313" key="2">
    <source>
        <dbReference type="Proteomes" id="UP001193748"/>
    </source>
</evidence>